<dbReference type="InterPro" id="IPR045057">
    <property type="entry name" value="Gcn5-rel_NAT"/>
</dbReference>
<sequence length="105" mass="12340">MKEEYLKLEVSKNAETKRFELIVEGFIAFIDYIEEASIIKLIHTESPEELAGRGVATALIEKSLLYIEENNYELFPLCPLVFAYIKRHPEWKRVVSKDFPNYEKL</sequence>
<dbReference type="InterPro" id="IPR016181">
    <property type="entry name" value="Acyl_CoA_acyltransferase"/>
</dbReference>
<dbReference type="Proteomes" id="UP000243887">
    <property type="component" value="Unassembled WGS sequence"/>
</dbReference>
<organism evidence="2 3">
    <name type="scientific">Myroides guanonis</name>
    <dbReference type="NCBI Taxonomy" id="1150112"/>
    <lineage>
        <taxon>Bacteria</taxon>
        <taxon>Pseudomonadati</taxon>
        <taxon>Bacteroidota</taxon>
        <taxon>Flavobacteriia</taxon>
        <taxon>Flavobacteriales</taxon>
        <taxon>Flavobacteriaceae</taxon>
        <taxon>Myroides</taxon>
    </lineage>
</organism>
<dbReference type="STRING" id="1150112.SAMN04487893_11336"/>
<protein>
    <recommendedName>
        <fullName evidence="1">N-acetyltransferase domain-containing protein</fullName>
    </recommendedName>
</protein>
<dbReference type="Gene3D" id="3.40.630.30">
    <property type="match status" value="1"/>
</dbReference>
<dbReference type="InterPro" id="IPR031165">
    <property type="entry name" value="GNAT_YJDJ"/>
</dbReference>
<accession>A0A1I3TEZ0</accession>
<dbReference type="OrthoDB" id="1120671at2"/>
<evidence type="ECO:0000313" key="2">
    <source>
        <dbReference type="EMBL" id="SFJ69053.1"/>
    </source>
</evidence>
<evidence type="ECO:0000313" key="3">
    <source>
        <dbReference type="Proteomes" id="UP000243887"/>
    </source>
</evidence>
<dbReference type="PANTHER" id="PTHR31435">
    <property type="entry name" value="PROTEIN NATD1"/>
    <property type="match status" value="1"/>
</dbReference>
<evidence type="ECO:0000259" key="1">
    <source>
        <dbReference type="PROSITE" id="PS51729"/>
    </source>
</evidence>
<gene>
    <name evidence="2" type="ORF">SAMN04487893_11336</name>
</gene>
<dbReference type="Pfam" id="PF14542">
    <property type="entry name" value="Acetyltransf_CG"/>
    <property type="match status" value="1"/>
</dbReference>
<dbReference type="PANTHER" id="PTHR31435:SF10">
    <property type="entry name" value="BSR4717 PROTEIN"/>
    <property type="match status" value="1"/>
</dbReference>
<dbReference type="SUPFAM" id="SSF55729">
    <property type="entry name" value="Acyl-CoA N-acyltransferases (Nat)"/>
    <property type="match status" value="1"/>
</dbReference>
<feature type="domain" description="N-acetyltransferase" evidence="1">
    <location>
        <begin position="11"/>
        <end position="96"/>
    </location>
</feature>
<name>A0A1I3TEZ0_9FLAO</name>
<reference evidence="3" key="1">
    <citation type="submission" date="2016-10" db="EMBL/GenBank/DDBJ databases">
        <authorList>
            <person name="Varghese N."/>
            <person name="Submissions S."/>
        </authorList>
    </citation>
    <scope>NUCLEOTIDE SEQUENCE [LARGE SCALE GENOMIC DNA]</scope>
    <source>
        <strain evidence="3">DSM 26542</strain>
    </source>
</reference>
<dbReference type="RefSeq" id="WP_090680095.1">
    <property type="nucleotide sequence ID" value="NZ_FORU01000013.1"/>
</dbReference>
<proteinExistence type="predicted"/>
<dbReference type="AlphaFoldDB" id="A0A1I3TEZ0"/>
<keyword evidence="3" id="KW-1185">Reference proteome</keyword>
<dbReference type="EMBL" id="FORU01000013">
    <property type="protein sequence ID" value="SFJ69053.1"/>
    <property type="molecule type" value="Genomic_DNA"/>
</dbReference>
<dbReference type="PROSITE" id="PS51729">
    <property type="entry name" value="GNAT_YJDJ"/>
    <property type="match status" value="1"/>
</dbReference>